<evidence type="ECO:0000313" key="10">
    <source>
        <dbReference type="Proteomes" id="UP000646244"/>
    </source>
</evidence>
<evidence type="ECO:0000259" key="8">
    <source>
        <dbReference type="Pfam" id="PF13354"/>
    </source>
</evidence>
<dbReference type="InterPro" id="IPR006311">
    <property type="entry name" value="TAT_signal"/>
</dbReference>
<dbReference type="GO" id="GO:0030655">
    <property type="term" value="P:beta-lactam antibiotic catabolic process"/>
    <property type="evidence" value="ECO:0007669"/>
    <property type="project" value="InterPro"/>
</dbReference>
<protein>
    <recommendedName>
        <fullName evidence="3 6">Beta-lactamase</fullName>
        <ecNumber evidence="2 6">3.5.2.6</ecNumber>
    </recommendedName>
</protein>
<dbReference type="Pfam" id="PF13354">
    <property type="entry name" value="Beta-lactamase2"/>
    <property type="match status" value="1"/>
</dbReference>
<evidence type="ECO:0000256" key="5">
    <source>
        <dbReference type="ARBA" id="ARBA00023251"/>
    </source>
</evidence>
<dbReference type="PROSITE" id="PS51318">
    <property type="entry name" value="TAT"/>
    <property type="match status" value="1"/>
</dbReference>
<comment type="caution">
    <text evidence="9">The sequence shown here is derived from an EMBL/GenBank/DDBJ whole genome shotgun (WGS) entry which is preliminary data.</text>
</comment>
<dbReference type="Proteomes" id="UP000646244">
    <property type="component" value="Unassembled WGS sequence"/>
</dbReference>
<dbReference type="InterPro" id="IPR045155">
    <property type="entry name" value="Beta-lactam_cat"/>
</dbReference>
<dbReference type="PRINTS" id="PR00118">
    <property type="entry name" value="BLACTAMASEA"/>
</dbReference>
<reference evidence="9" key="1">
    <citation type="journal article" date="2014" name="Int. J. Syst. Evol. Microbiol.">
        <title>Complete genome sequence of Corynebacterium casei LMG S-19264T (=DSM 44701T), isolated from a smear-ripened cheese.</title>
        <authorList>
            <consortium name="US DOE Joint Genome Institute (JGI-PGF)"/>
            <person name="Walter F."/>
            <person name="Albersmeier A."/>
            <person name="Kalinowski J."/>
            <person name="Ruckert C."/>
        </authorList>
    </citation>
    <scope>NUCLEOTIDE SEQUENCE</scope>
    <source>
        <strain evidence="9">JCM 4633</strain>
    </source>
</reference>
<dbReference type="PANTHER" id="PTHR35333">
    <property type="entry name" value="BETA-LACTAMASE"/>
    <property type="match status" value="1"/>
</dbReference>
<evidence type="ECO:0000256" key="3">
    <source>
        <dbReference type="ARBA" id="ARBA00018879"/>
    </source>
</evidence>
<dbReference type="NCBIfam" id="NF033103">
    <property type="entry name" value="bla_class_A"/>
    <property type="match status" value="1"/>
</dbReference>
<evidence type="ECO:0000256" key="6">
    <source>
        <dbReference type="RuleBase" id="RU361140"/>
    </source>
</evidence>
<dbReference type="RefSeq" id="WP_190113260.1">
    <property type="nucleotide sequence ID" value="NZ_BMVB01000045.1"/>
</dbReference>
<name>A0A918TZH0_STRCJ</name>
<dbReference type="GO" id="GO:0008800">
    <property type="term" value="F:beta-lactamase activity"/>
    <property type="evidence" value="ECO:0007669"/>
    <property type="project" value="UniProtKB-UniRule"/>
</dbReference>
<dbReference type="InterPro" id="IPR023650">
    <property type="entry name" value="Beta-lactam_class-A_AS"/>
</dbReference>
<evidence type="ECO:0000256" key="4">
    <source>
        <dbReference type="ARBA" id="ARBA00022801"/>
    </source>
</evidence>
<proteinExistence type="inferred from homology"/>
<evidence type="ECO:0000256" key="2">
    <source>
        <dbReference type="ARBA" id="ARBA00012865"/>
    </source>
</evidence>
<dbReference type="EC" id="3.5.2.6" evidence="2 6"/>
<evidence type="ECO:0000313" key="9">
    <source>
        <dbReference type="EMBL" id="GHC74153.1"/>
    </source>
</evidence>
<comment type="catalytic activity">
    <reaction evidence="6">
        <text>a beta-lactam + H2O = a substituted beta-amino acid</text>
        <dbReference type="Rhea" id="RHEA:20401"/>
        <dbReference type="ChEBI" id="CHEBI:15377"/>
        <dbReference type="ChEBI" id="CHEBI:35627"/>
        <dbReference type="ChEBI" id="CHEBI:140347"/>
        <dbReference type="EC" id="3.5.2.6"/>
    </reaction>
</comment>
<sequence>MNISMSRRGLLLATAAVPLAAALPGTAQAASAPGTRQRLRALESRFSTRIGVAAHDTGTGRFLGYRAGERFALCSTFKAVAAAGILRQAREKDPGLLDRVVRYSADYVALSSGGADKVADFSPETAQHIGTGMTVDALCSAAVSQSDNTAGNLLLEQLGGTRAFNAFVRTLGDHCTRLDRTEPELNSNIAGDPRDTTTPEAMARTLHALTLGTALAAPDRDRLNRWLMASTTGVKRIRAGLPQTWRVGDKTGWSENGVINDIAVVRPTKGAPLIISIFTTRTDGTPGDNLVVKETAEIVVEALGRLA</sequence>
<feature type="signal peptide" evidence="7">
    <location>
        <begin position="1"/>
        <end position="29"/>
    </location>
</feature>
<dbReference type="InterPro" id="IPR012338">
    <property type="entry name" value="Beta-lactam/transpept-like"/>
</dbReference>
<dbReference type="InterPro" id="IPR000871">
    <property type="entry name" value="Beta-lactam_class-A"/>
</dbReference>
<keyword evidence="4 6" id="KW-0378">Hydrolase</keyword>
<comment type="similarity">
    <text evidence="1 6">Belongs to the class-A beta-lactamase family.</text>
</comment>
<dbReference type="EMBL" id="BMVB01000045">
    <property type="protein sequence ID" value="GHC74153.1"/>
    <property type="molecule type" value="Genomic_DNA"/>
</dbReference>
<dbReference type="PANTHER" id="PTHR35333:SF3">
    <property type="entry name" value="BETA-LACTAMASE-TYPE TRANSPEPTIDASE FOLD CONTAINING PROTEIN"/>
    <property type="match status" value="1"/>
</dbReference>
<gene>
    <name evidence="9" type="ORF">GCM10010507_61900</name>
</gene>
<reference evidence="9" key="2">
    <citation type="submission" date="2020-09" db="EMBL/GenBank/DDBJ databases">
        <authorList>
            <person name="Sun Q."/>
            <person name="Ohkuma M."/>
        </authorList>
    </citation>
    <scope>NUCLEOTIDE SEQUENCE</scope>
    <source>
        <strain evidence="9">JCM 4633</strain>
    </source>
</reference>
<keyword evidence="5 6" id="KW-0046">Antibiotic resistance</keyword>
<keyword evidence="7" id="KW-0732">Signal</keyword>
<organism evidence="9 10">
    <name type="scientific">Streptomyces cinnamoneus</name>
    <name type="common">Streptoverticillium cinnamoneum</name>
    <dbReference type="NCBI Taxonomy" id="53446"/>
    <lineage>
        <taxon>Bacteria</taxon>
        <taxon>Bacillati</taxon>
        <taxon>Actinomycetota</taxon>
        <taxon>Actinomycetes</taxon>
        <taxon>Kitasatosporales</taxon>
        <taxon>Streptomycetaceae</taxon>
        <taxon>Streptomyces</taxon>
        <taxon>Streptomyces cinnamoneus group</taxon>
    </lineage>
</organism>
<dbReference type="AlphaFoldDB" id="A0A918TZH0"/>
<evidence type="ECO:0000256" key="1">
    <source>
        <dbReference type="ARBA" id="ARBA00009009"/>
    </source>
</evidence>
<dbReference type="SUPFAM" id="SSF56601">
    <property type="entry name" value="beta-lactamase/transpeptidase-like"/>
    <property type="match status" value="1"/>
</dbReference>
<feature type="domain" description="Beta-lactamase class A catalytic" evidence="8">
    <location>
        <begin position="51"/>
        <end position="279"/>
    </location>
</feature>
<evidence type="ECO:0000256" key="7">
    <source>
        <dbReference type="SAM" id="SignalP"/>
    </source>
</evidence>
<dbReference type="GO" id="GO:0046677">
    <property type="term" value="P:response to antibiotic"/>
    <property type="evidence" value="ECO:0007669"/>
    <property type="project" value="UniProtKB-UniRule"/>
</dbReference>
<accession>A0A918TZH0</accession>
<dbReference type="PROSITE" id="PS00146">
    <property type="entry name" value="BETA_LACTAMASE_A"/>
    <property type="match status" value="1"/>
</dbReference>
<dbReference type="Gene3D" id="3.40.710.10">
    <property type="entry name" value="DD-peptidase/beta-lactamase superfamily"/>
    <property type="match status" value="1"/>
</dbReference>
<feature type="chain" id="PRO_5036699349" description="Beta-lactamase" evidence="7">
    <location>
        <begin position="30"/>
        <end position="307"/>
    </location>
</feature>